<keyword evidence="2" id="KW-1185">Reference proteome</keyword>
<sequence>MAVCNFLDFMEDLAMQFTVSKEQHHRFIHDSRMLSLAIQEQLLEDNAVFKGLLGQLHRTAAYVDNLRLDMPLNFEIFLPIRLPMPVTPSYHEGRRSVELSRANAQHPFFFGNAVNAKSMNLLLKQELQKAVSKIKCVGSSCSGLVYDLKYSVLNLNQVPFVHQVVATERGCNGQRLIRFDFVLALEFLGAEMVLPPYFEAPIGKRWIAYRMVAQNGDPHPAEWAVLVPKWQDSQPGACLMVLNCLIMLYRLLSAQQCSCFALPASIKFAFAMVTEERRKDFRSMTIAELTIAILYHQVFCNFNHAVVSNTRGDKAARTSRLMAIRKQQLRARGVYALLADAVIRNAITSDLVHAFFWYIHISPPPDCFYHSLVEVRNTDPLLKRKRNSS</sequence>
<evidence type="ECO:0000313" key="3">
    <source>
        <dbReference type="RefSeq" id="XP_016969011.1"/>
    </source>
</evidence>
<reference evidence="1" key="3">
    <citation type="submission" date="2025-05" db="UniProtKB">
        <authorList>
            <consortium name="EnsemblMetazoa"/>
        </authorList>
    </citation>
    <scope>IDENTIFICATION</scope>
</reference>
<proteinExistence type="predicted"/>
<dbReference type="AlphaFoldDB" id="A0A6P4E663"/>
<dbReference type="EnsemblMetazoa" id="XM_017113522.2">
    <property type="protein sequence ID" value="XP_016969011.1"/>
    <property type="gene ID" value="LOC108037070"/>
</dbReference>
<protein>
    <submittedName>
        <fullName evidence="3">Uncharacterized protein LOC108037070</fullName>
    </submittedName>
</protein>
<name>A0A6P4E663_DRORH</name>
<organism evidence="3">
    <name type="scientific">Drosophila rhopaloa</name>
    <name type="common">Fruit fly</name>
    <dbReference type="NCBI Taxonomy" id="1041015"/>
    <lineage>
        <taxon>Eukaryota</taxon>
        <taxon>Metazoa</taxon>
        <taxon>Ecdysozoa</taxon>
        <taxon>Arthropoda</taxon>
        <taxon>Hexapoda</taxon>
        <taxon>Insecta</taxon>
        <taxon>Pterygota</taxon>
        <taxon>Neoptera</taxon>
        <taxon>Endopterygota</taxon>
        <taxon>Diptera</taxon>
        <taxon>Brachycera</taxon>
        <taxon>Muscomorpha</taxon>
        <taxon>Ephydroidea</taxon>
        <taxon>Drosophilidae</taxon>
        <taxon>Drosophila</taxon>
        <taxon>Sophophora</taxon>
    </lineage>
</organism>
<dbReference type="OMA" id="VLVPKWQ"/>
<dbReference type="OrthoDB" id="7860002at2759"/>
<reference evidence="3" key="2">
    <citation type="submission" date="2025-04" db="UniProtKB">
        <authorList>
            <consortium name="RefSeq"/>
        </authorList>
    </citation>
    <scope>IDENTIFICATION</scope>
</reference>
<dbReference type="Gene3D" id="3.30.460.90">
    <property type="match status" value="1"/>
</dbReference>
<evidence type="ECO:0000313" key="2">
    <source>
        <dbReference type="Proteomes" id="UP001652680"/>
    </source>
</evidence>
<accession>A0A6P4E663</accession>
<reference evidence="2" key="1">
    <citation type="journal article" date="2021" name="Elife">
        <title>Highly contiguous assemblies of 101 drosophilid genomes.</title>
        <authorList>
            <person name="Kim B.Y."/>
            <person name="Wang J.R."/>
            <person name="Miller D.E."/>
            <person name="Barmina O."/>
            <person name="Delaney E."/>
            <person name="Thompson A."/>
            <person name="Comeault A.A."/>
            <person name="Peede D."/>
            <person name="D'Agostino E.R."/>
            <person name="Pelaez J."/>
            <person name="Aguilar J.M."/>
            <person name="Haji D."/>
            <person name="Matsunaga T."/>
            <person name="Armstrong E.E."/>
            <person name="Zych M."/>
            <person name="Ogawa Y."/>
            <person name="Stamenkovic-Radak M."/>
            <person name="Jelic M."/>
            <person name="Veselinovic M.S."/>
            <person name="Tanaskovic M."/>
            <person name="Eric P."/>
            <person name="Gao J.J."/>
            <person name="Katoh T.K."/>
            <person name="Toda M.J."/>
            <person name="Watabe H."/>
            <person name="Watada M."/>
            <person name="Davis J.S."/>
            <person name="Moyle L.C."/>
            <person name="Manoli G."/>
            <person name="Bertolini E."/>
            <person name="Kostal V."/>
            <person name="Hawley R.S."/>
            <person name="Takahashi A."/>
            <person name="Jones C.D."/>
            <person name="Price D.K."/>
            <person name="Whiteman N."/>
            <person name="Kopp A."/>
            <person name="Matute D.R."/>
            <person name="Petrov D.A."/>
        </authorList>
    </citation>
    <scope>NUCLEOTIDE SEQUENCE [LARGE SCALE GENOMIC DNA]</scope>
</reference>
<dbReference type="GeneID" id="108037070"/>
<dbReference type="Proteomes" id="UP001652680">
    <property type="component" value="Unassembled WGS sequence"/>
</dbReference>
<gene>
    <name evidence="3" type="primary">LOC108037070</name>
    <name evidence="1" type="synonym">108037070</name>
</gene>
<dbReference type="RefSeq" id="XP_016969011.1">
    <property type="nucleotide sequence ID" value="XM_017113522.1"/>
</dbReference>
<evidence type="ECO:0000313" key="1">
    <source>
        <dbReference type="EnsemblMetazoa" id="XP_016969011.1"/>
    </source>
</evidence>